<feature type="transmembrane region" description="Helical" evidence="7">
    <location>
        <begin position="164"/>
        <end position="190"/>
    </location>
</feature>
<comment type="subcellular location">
    <subcellularLocation>
        <location evidence="1">Membrane</location>
    </subcellularLocation>
</comment>
<dbReference type="Proteomes" id="UP000009022">
    <property type="component" value="Unassembled WGS sequence"/>
</dbReference>
<keyword evidence="4" id="KW-0677">Repeat</keyword>
<evidence type="ECO:0000313" key="10">
    <source>
        <dbReference type="Proteomes" id="UP000009022"/>
    </source>
</evidence>
<dbReference type="PANTHER" id="PTHR24372:SF77">
    <property type="entry name" value="G-PROTEIN COUPLED RECEPTORS FAMILY 1 PROFILE DOMAIN-CONTAINING PROTEIN"/>
    <property type="match status" value="1"/>
</dbReference>
<keyword evidence="5 7" id="KW-1133">Transmembrane helix</keyword>
<feature type="transmembrane region" description="Helical" evidence="7">
    <location>
        <begin position="210"/>
        <end position="236"/>
    </location>
</feature>
<dbReference type="OMA" id="WRSSNIC"/>
<organism evidence="9 10">
    <name type="scientific">Trichoplax adhaerens</name>
    <name type="common">Trichoplax reptans</name>
    <dbReference type="NCBI Taxonomy" id="10228"/>
    <lineage>
        <taxon>Eukaryota</taxon>
        <taxon>Metazoa</taxon>
        <taxon>Placozoa</taxon>
        <taxon>Uniplacotomia</taxon>
        <taxon>Trichoplacea</taxon>
        <taxon>Trichoplacidae</taxon>
        <taxon>Trichoplax</taxon>
    </lineage>
</organism>
<keyword evidence="2" id="KW-0433">Leucine-rich repeat</keyword>
<gene>
    <name evidence="9" type="ORF">TRIADDRAFT_32302</name>
</gene>
<keyword evidence="6 7" id="KW-0472">Membrane</keyword>
<evidence type="ECO:0000313" key="9">
    <source>
        <dbReference type="EMBL" id="EDV20292.1"/>
    </source>
</evidence>
<dbReference type="InterPro" id="IPR017452">
    <property type="entry name" value="GPCR_Rhodpsn_7TM"/>
</dbReference>
<name>B3SAC8_TRIAD</name>
<evidence type="ECO:0000256" key="5">
    <source>
        <dbReference type="ARBA" id="ARBA00022989"/>
    </source>
</evidence>
<dbReference type="InterPro" id="IPR000276">
    <property type="entry name" value="GPCR_Rhodpsn"/>
</dbReference>
<feature type="non-terminal residue" evidence="9">
    <location>
        <position position="1"/>
    </location>
</feature>
<dbReference type="PRINTS" id="PR00237">
    <property type="entry name" value="GPCRRHODOPSN"/>
</dbReference>
<dbReference type="CTD" id="6758455"/>
<dbReference type="GO" id="GO:0009755">
    <property type="term" value="P:hormone-mediated signaling pathway"/>
    <property type="evidence" value="ECO:0000318"/>
    <property type="project" value="GO_Central"/>
</dbReference>
<dbReference type="GO" id="GO:0008528">
    <property type="term" value="F:G protein-coupled peptide receptor activity"/>
    <property type="evidence" value="ECO:0000318"/>
    <property type="project" value="GO_Central"/>
</dbReference>
<dbReference type="InParanoid" id="B3SAC8"/>
<proteinExistence type="predicted"/>
<dbReference type="GO" id="GO:0007189">
    <property type="term" value="P:adenylate cyclase-activating G protein-coupled receptor signaling pathway"/>
    <property type="evidence" value="ECO:0000318"/>
    <property type="project" value="GO_Central"/>
</dbReference>
<dbReference type="FunFam" id="1.20.1070.10:FF:000263">
    <property type="entry name" value="G-protein coupled receptor GRL101-like protein"/>
    <property type="match status" value="1"/>
</dbReference>
<dbReference type="eggNOG" id="KOG2087">
    <property type="taxonomic scope" value="Eukaryota"/>
</dbReference>
<feature type="transmembrane region" description="Helical" evidence="7">
    <location>
        <begin position="67"/>
        <end position="95"/>
    </location>
</feature>
<dbReference type="RefSeq" id="XP_002117242.1">
    <property type="nucleotide sequence ID" value="XM_002117206.1"/>
</dbReference>
<evidence type="ECO:0000256" key="4">
    <source>
        <dbReference type="ARBA" id="ARBA00022737"/>
    </source>
</evidence>
<feature type="transmembrane region" description="Helical" evidence="7">
    <location>
        <begin position="248"/>
        <end position="268"/>
    </location>
</feature>
<dbReference type="PROSITE" id="PS50262">
    <property type="entry name" value="G_PROTEIN_RECEP_F1_2"/>
    <property type="match status" value="1"/>
</dbReference>
<evidence type="ECO:0000256" key="6">
    <source>
        <dbReference type="ARBA" id="ARBA00023136"/>
    </source>
</evidence>
<feature type="domain" description="G-protein coupled receptors family 1 profile" evidence="8">
    <location>
        <begin position="8"/>
        <end position="265"/>
    </location>
</feature>
<dbReference type="PhylomeDB" id="B3SAC8"/>
<dbReference type="KEGG" id="tad:TRIADDRAFT_32302"/>
<dbReference type="AlphaFoldDB" id="B3SAC8"/>
<reference evidence="9 10" key="1">
    <citation type="journal article" date="2008" name="Nature">
        <title>The Trichoplax genome and the nature of placozoans.</title>
        <authorList>
            <person name="Srivastava M."/>
            <person name="Begovic E."/>
            <person name="Chapman J."/>
            <person name="Putnam N.H."/>
            <person name="Hellsten U."/>
            <person name="Kawashima T."/>
            <person name="Kuo A."/>
            <person name="Mitros T."/>
            <person name="Salamov A."/>
            <person name="Carpenter M.L."/>
            <person name="Signorovitch A.Y."/>
            <person name="Moreno M.A."/>
            <person name="Kamm K."/>
            <person name="Grimwood J."/>
            <person name="Schmutz J."/>
            <person name="Shapiro H."/>
            <person name="Grigoriev I.V."/>
            <person name="Buss L.W."/>
            <person name="Schierwater B."/>
            <person name="Dellaporta S.L."/>
            <person name="Rokhsar D.S."/>
        </authorList>
    </citation>
    <scope>NUCLEOTIDE SEQUENCE [LARGE SCALE GENOMIC DNA]</scope>
    <source>
        <strain evidence="9 10">Grell-BS-1999</strain>
    </source>
</reference>
<keyword evidence="10" id="KW-1185">Reference proteome</keyword>
<dbReference type="EMBL" id="DS985261">
    <property type="protein sequence ID" value="EDV20292.1"/>
    <property type="molecule type" value="Genomic_DNA"/>
</dbReference>
<evidence type="ECO:0000256" key="2">
    <source>
        <dbReference type="ARBA" id="ARBA00022614"/>
    </source>
</evidence>
<dbReference type="Gene3D" id="1.20.1070.10">
    <property type="entry name" value="Rhodopsin 7-helix transmembrane proteins"/>
    <property type="match status" value="1"/>
</dbReference>
<dbReference type="PANTHER" id="PTHR24372">
    <property type="entry name" value="GLYCOPROTEIN HORMONE RECEPTOR"/>
    <property type="match status" value="1"/>
</dbReference>
<dbReference type="Pfam" id="PF00001">
    <property type="entry name" value="7tm_1"/>
    <property type="match status" value="1"/>
</dbReference>
<dbReference type="CDD" id="cd14980">
    <property type="entry name" value="7tmA_Glycoprotein_LRR_R-like"/>
    <property type="match status" value="1"/>
</dbReference>
<dbReference type="FunCoup" id="B3SAC8">
    <property type="interactions" value="187"/>
</dbReference>
<evidence type="ECO:0000256" key="1">
    <source>
        <dbReference type="ARBA" id="ARBA00004370"/>
    </source>
</evidence>
<feature type="transmembrane region" description="Helical" evidence="7">
    <location>
        <begin position="116"/>
        <end position="138"/>
    </location>
</feature>
<dbReference type="OrthoDB" id="6088892at2759"/>
<dbReference type="GeneID" id="6758455"/>
<evidence type="ECO:0000256" key="3">
    <source>
        <dbReference type="ARBA" id="ARBA00022692"/>
    </source>
</evidence>
<accession>B3SAC8</accession>
<evidence type="ECO:0000259" key="8">
    <source>
        <dbReference type="PROSITE" id="PS50262"/>
    </source>
</evidence>
<keyword evidence="3 7" id="KW-0812">Transmembrane</keyword>
<dbReference type="SUPFAM" id="SSF81321">
    <property type="entry name" value="Family A G protein-coupled receptor-like"/>
    <property type="match status" value="1"/>
</dbReference>
<feature type="transmembrane region" description="Helical" evidence="7">
    <location>
        <begin position="30"/>
        <end position="55"/>
    </location>
</feature>
<sequence>IGTIAIIGNIVSIIWHLKIRKQDMLIVKTLITNLSIADLLMGFYLILIASANLFYSQRYSEYLEVWLRSALCLIASFLVSLSSLMSTFVLLLITIDRYLYFTYPFFDYRLSYKANAITLLALWSISIIFTGIPILYSINQPAANRLYGTTSVCLPSNIRNQYLLIWLLSFCGTTFVTWVAITIMYVVIVIEIIRSRKLTQSKISLEDNIIIFKMISIVATDLICWMPLYIVIIRVFFGQGFDMDSLSFIATMSLPLNSCINPILYTIFTKKFIKYARIFLMQCRCHNCLTIYCNHLPSTSDGPGKGSLKYVK</sequence>
<dbReference type="GO" id="GO:0005886">
    <property type="term" value="C:plasma membrane"/>
    <property type="evidence" value="ECO:0000318"/>
    <property type="project" value="GO_Central"/>
</dbReference>
<dbReference type="HOGENOM" id="CLU_006130_0_1_1"/>
<protein>
    <recommendedName>
        <fullName evidence="8">G-protein coupled receptors family 1 profile domain-containing protein</fullName>
    </recommendedName>
</protein>
<evidence type="ECO:0000256" key="7">
    <source>
        <dbReference type="SAM" id="Phobius"/>
    </source>
</evidence>